<evidence type="ECO:0000313" key="2">
    <source>
        <dbReference type="Proteomes" id="UP000887159"/>
    </source>
</evidence>
<dbReference type="Proteomes" id="UP000887159">
    <property type="component" value="Unassembled WGS sequence"/>
</dbReference>
<dbReference type="AlphaFoldDB" id="A0A8X6V6H3"/>
<accession>A0A8X6V6H3</accession>
<name>A0A8X6V6H3_TRICX</name>
<keyword evidence="2" id="KW-1185">Reference proteome</keyword>
<protein>
    <submittedName>
        <fullName evidence="1">Uncharacterized protein</fullName>
    </submittedName>
</protein>
<evidence type="ECO:0000313" key="1">
    <source>
        <dbReference type="EMBL" id="GFX94919.1"/>
    </source>
</evidence>
<proteinExistence type="predicted"/>
<organism evidence="1 2">
    <name type="scientific">Trichonephila clavipes</name>
    <name type="common">Golden silk orbweaver</name>
    <name type="synonym">Nephila clavipes</name>
    <dbReference type="NCBI Taxonomy" id="2585209"/>
    <lineage>
        <taxon>Eukaryota</taxon>
        <taxon>Metazoa</taxon>
        <taxon>Ecdysozoa</taxon>
        <taxon>Arthropoda</taxon>
        <taxon>Chelicerata</taxon>
        <taxon>Arachnida</taxon>
        <taxon>Araneae</taxon>
        <taxon>Araneomorphae</taxon>
        <taxon>Entelegynae</taxon>
        <taxon>Araneoidea</taxon>
        <taxon>Nephilidae</taxon>
        <taxon>Trichonephila</taxon>
    </lineage>
</organism>
<sequence length="185" mass="20895">MLRIRFAFPLRHARYVPRVQKVWGRLEEEKREKFKLQGTYNHLVNREKSIFALNTEMRSPMENEKLDVAMHSKEYRTVTLPLVSSNSWDAQLVVSNDPTYARLETNLGIGKAKKGNEDATCAWMAAEEAVGCTRAFLTMWPSSQRLVHQVRPESGLHVNRADPSRCAARAPHAGGRNKGAAAGHL</sequence>
<comment type="caution">
    <text evidence="1">The sequence shown here is derived from an EMBL/GenBank/DDBJ whole genome shotgun (WGS) entry which is preliminary data.</text>
</comment>
<dbReference type="EMBL" id="BMAU01021181">
    <property type="protein sequence ID" value="GFX94919.1"/>
    <property type="molecule type" value="Genomic_DNA"/>
</dbReference>
<reference evidence="1" key="1">
    <citation type="submission" date="2020-08" db="EMBL/GenBank/DDBJ databases">
        <title>Multicomponent nature underlies the extraordinary mechanical properties of spider dragline silk.</title>
        <authorList>
            <person name="Kono N."/>
            <person name="Nakamura H."/>
            <person name="Mori M."/>
            <person name="Yoshida Y."/>
            <person name="Ohtoshi R."/>
            <person name="Malay A.D."/>
            <person name="Moran D.A.P."/>
            <person name="Tomita M."/>
            <person name="Numata K."/>
            <person name="Arakawa K."/>
        </authorList>
    </citation>
    <scope>NUCLEOTIDE SEQUENCE</scope>
</reference>
<gene>
    <name evidence="1" type="ORF">TNCV_2379921</name>
</gene>